<evidence type="ECO:0000313" key="2">
    <source>
        <dbReference type="EMBL" id="RHY23837.1"/>
    </source>
</evidence>
<sequence length="107" mass="11845">MQIGALSKVEAEFDFAIILKPSRSDEQAVVGNADRHRPSVAPPLTTNLKGFYKKNPHQGTTELLRRLHNAGLETKRIRSLDGKQLLVKVKAPQAVLEVNKSICIFQG</sequence>
<reference evidence="2 3" key="1">
    <citation type="submission" date="2018-08" db="EMBL/GenBank/DDBJ databases">
        <title>Aphanomyces genome sequencing and annotation.</title>
        <authorList>
            <person name="Minardi D."/>
            <person name="Oidtmann B."/>
            <person name="Van Der Giezen M."/>
            <person name="Studholme D.J."/>
        </authorList>
    </citation>
    <scope>NUCLEOTIDE SEQUENCE [LARGE SCALE GENOMIC DNA]</scope>
    <source>
        <strain evidence="2 3">Yx</strain>
    </source>
</reference>
<gene>
    <name evidence="2" type="ORF">DYB25_008889</name>
</gene>
<evidence type="ECO:0000313" key="3">
    <source>
        <dbReference type="Proteomes" id="UP000266239"/>
    </source>
</evidence>
<comment type="caution">
    <text evidence="2">The sequence shown here is derived from an EMBL/GenBank/DDBJ whole genome shotgun (WGS) entry which is preliminary data.</text>
</comment>
<accession>A0A397BUL9</accession>
<dbReference type="Proteomes" id="UP000266239">
    <property type="component" value="Unassembled WGS sequence"/>
</dbReference>
<evidence type="ECO:0000256" key="1">
    <source>
        <dbReference type="SAM" id="MobiDB-lite"/>
    </source>
</evidence>
<proteinExistence type="predicted"/>
<feature type="region of interest" description="Disordered" evidence="1">
    <location>
        <begin position="31"/>
        <end position="52"/>
    </location>
</feature>
<dbReference type="EMBL" id="QUTA01003373">
    <property type="protein sequence ID" value="RHY23837.1"/>
    <property type="molecule type" value="Genomic_DNA"/>
</dbReference>
<protein>
    <submittedName>
        <fullName evidence="2">Uncharacterized protein</fullName>
    </submittedName>
</protein>
<dbReference type="AlphaFoldDB" id="A0A397BUL9"/>
<name>A0A397BUL9_APHAT</name>
<organism evidence="2 3">
    <name type="scientific">Aphanomyces astaci</name>
    <name type="common">Crayfish plague agent</name>
    <dbReference type="NCBI Taxonomy" id="112090"/>
    <lineage>
        <taxon>Eukaryota</taxon>
        <taxon>Sar</taxon>
        <taxon>Stramenopiles</taxon>
        <taxon>Oomycota</taxon>
        <taxon>Saprolegniomycetes</taxon>
        <taxon>Saprolegniales</taxon>
        <taxon>Verrucalvaceae</taxon>
        <taxon>Aphanomyces</taxon>
    </lineage>
</organism>